<evidence type="ECO:0000256" key="1">
    <source>
        <dbReference type="SAM" id="MobiDB-lite"/>
    </source>
</evidence>
<proteinExistence type="predicted"/>
<feature type="compositionally biased region" description="Polar residues" evidence="1">
    <location>
        <begin position="34"/>
        <end position="56"/>
    </location>
</feature>
<feature type="region of interest" description="Disordered" evidence="1">
    <location>
        <begin position="1"/>
        <end position="64"/>
    </location>
</feature>
<dbReference type="Proteomes" id="UP000887565">
    <property type="component" value="Unplaced"/>
</dbReference>
<feature type="compositionally biased region" description="Basic and acidic residues" evidence="1">
    <location>
        <begin position="18"/>
        <end position="28"/>
    </location>
</feature>
<accession>A0A915HLA6</accession>
<dbReference type="AlphaFoldDB" id="A0A915HLA6"/>
<name>A0A915HLA6_ROMCU</name>
<sequence length="222" mass="25367">MTNYDRISEKFSPPTKRHNNDRNDKFYSEIDEPCSTSHLRSAADQQNRHCSSSSSIENRHHESQKFLDSIDEPKYHYEADFDFRALKKISAMKNTILNIGRSGRKMNNYGNNFCTKGTIEDSGYQSVLERSQCSQYGTGWLMVDNESLGSNNSADEWDGFMLVNDEKVKIKDMSDLLAARFAFISGAKTTDGLPILTFPDSKIHLPFPDYRRLVGYLIQVPP</sequence>
<evidence type="ECO:0000313" key="2">
    <source>
        <dbReference type="Proteomes" id="UP000887565"/>
    </source>
</evidence>
<organism evidence="2 3">
    <name type="scientific">Romanomermis culicivorax</name>
    <name type="common">Nematode worm</name>
    <dbReference type="NCBI Taxonomy" id="13658"/>
    <lineage>
        <taxon>Eukaryota</taxon>
        <taxon>Metazoa</taxon>
        <taxon>Ecdysozoa</taxon>
        <taxon>Nematoda</taxon>
        <taxon>Enoplea</taxon>
        <taxon>Dorylaimia</taxon>
        <taxon>Mermithida</taxon>
        <taxon>Mermithoidea</taxon>
        <taxon>Mermithidae</taxon>
        <taxon>Romanomermis</taxon>
    </lineage>
</organism>
<dbReference type="WBParaSite" id="nRc.2.0.1.t02127-RA">
    <property type="protein sequence ID" value="nRc.2.0.1.t02127-RA"/>
    <property type="gene ID" value="nRc.2.0.1.g02127"/>
</dbReference>
<evidence type="ECO:0000313" key="3">
    <source>
        <dbReference type="WBParaSite" id="nRc.2.0.1.t02127-RA"/>
    </source>
</evidence>
<protein>
    <submittedName>
        <fullName evidence="3">Uncharacterized protein</fullName>
    </submittedName>
</protein>
<keyword evidence="2" id="KW-1185">Reference proteome</keyword>
<reference evidence="3" key="1">
    <citation type="submission" date="2022-11" db="UniProtKB">
        <authorList>
            <consortium name="WormBaseParasite"/>
        </authorList>
    </citation>
    <scope>IDENTIFICATION</scope>
</reference>